<dbReference type="SUPFAM" id="SSF48452">
    <property type="entry name" value="TPR-like"/>
    <property type="match status" value="1"/>
</dbReference>
<dbReference type="EMBL" id="CACVAY010000139">
    <property type="protein sequence ID" value="CAA6827021.1"/>
    <property type="molecule type" value="Genomic_DNA"/>
</dbReference>
<organism evidence="3">
    <name type="scientific">uncultured Thiotrichaceae bacterium</name>
    <dbReference type="NCBI Taxonomy" id="298394"/>
    <lineage>
        <taxon>Bacteria</taxon>
        <taxon>Pseudomonadati</taxon>
        <taxon>Pseudomonadota</taxon>
        <taxon>Gammaproteobacteria</taxon>
        <taxon>Thiotrichales</taxon>
        <taxon>Thiotrichaceae</taxon>
        <taxon>environmental samples</taxon>
    </lineage>
</organism>
<evidence type="ECO:0000256" key="2">
    <source>
        <dbReference type="SAM" id="MobiDB-lite"/>
    </source>
</evidence>
<dbReference type="InterPro" id="IPR011990">
    <property type="entry name" value="TPR-like_helical_dom_sf"/>
</dbReference>
<sequence>MKKLLLLSILGSVAYLQGCSTSYAPREAARNPNPPVPVVVKPNPRPPVVRPTVTNRPTPAPTIRPPQVVVPRPADKPELTANPYDKVPSRVNATSSAPASTALSPAAASLYKQAKVNFSTLQYRSAAEKLERALRINPRHPDLWNLLAQVQLQQNDYSNAITMAEKSNLYAASGSAVEKQNWKLIKVASQKTGNIKLLKKAIQYERQNP</sequence>
<name>A0A6S6TWT7_9GAMM</name>
<dbReference type="AlphaFoldDB" id="A0A6S6TWT7"/>
<gene>
    <name evidence="3" type="ORF">HELGO_WM8338</name>
</gene>
<evidence type="ECO:0000256" key="1">
    <source>
        <dbReference type="PROSITE-ProRule" id="PRU00339"/>
    </source>
</evidence>
<keyword evidence="1" id="KW-0802">TPR repeat</keyword>
<dbReference type="Pfam" id="PF12895">
    <property type="entry name" value="ANAPC3"/>
    <property type="match status" value="1"/>
</dbReference>
<protein>
    <submittedName>
        <fullName evidence="3">Uncharacterized protein</fullName>
    </submittedName>
</protein>
<dbReference type="PROSITE" id="PS50005">
    <property type="entry name" value="TPR"/>
    <property type="match status" value="1"/>
</dbReference>
<accession>A0A6S6TWT7</accession>
<feature type="compositionally biased region" description="Pro residues" evidence="2">
    <location>
        <begin position="32"/>
        <end position="49"/>
    </location>
</feature>
<dbReference type="InterPro" id="IPR019734">
    <property type="entry name" value="TPR_rpt"/>
</dbReference>
<feature type="repeat" description="TPR" evidence="1">
    <location>
        <begin position="107"/>
        <end position="140"/>
    </location>
</feature>
<reference evidence="3" key="1">
    <citation type="submission" date="2020-01" db="EMBL/GenBank/DDBJ databases">
        <authorList>
            <person name="Meier V. D."/>
            <person name="Meier V D."/>
        </authorList>
    </citation>
    <scope>NUCLEOTIDE SEQUENCE</scope>
    <source>
        <strain evidence="3">HLG_WM_MAG_07</strain>
    </source>
</reference>
<proteinExistence type="predicted"/>
<feature type="region of interest" description="Disordered" evidence="2">
    <location>
        <begin position="24"/>
        <end position="92"/>
    </location>
</feature>
<evidence type="ECO:0000313" key="3">
    <source>
        <dbReference type="EMBL" id="CAA6827021.1"/>
    </source>
</evidence>
<dbReference type="Gene3D" id="1.25.40.10">
    <property type="entry name" value="Tetratricopeptide repeat domain"/>
    <property type="match status" value="1"/>
</dbReference>